<feature type="domain" description="Large ribosomal subunit protein uL5 C-terminal" evidence="8">
    <location>
        <begin position="87"/>
        <end position="180"/>
    </location>
</feature>
<dbReference type="GO" id="GO:0003735">
    <property type="term" value="F:structural constituent of ribosome"/>
    <property type="evidence" value="ECO:0007669"/>
    <property type="project" value="InterPro"/>
</dbReference>
<dbReference type="EMBL" id="JADKGY010000029">
    <property type="protein sequence ID" value="MBK9984356.1"/>
    <property type="molecule type" value="Genomic_DNA"/>
</dbReference>
<dbReference type="SUPFAM" id="SSF55282">
    <property type="entry name" value="RL5-like"/>
    <property type="match status" value="1"/>
</dbReference>
<dbReference type="GO" id="GO:0019843">
    <property type="term" value="F:rRNA binding"/>
    <property type="evidence" value="ECO:0007669"/>
    <property type="project" value="UniProtKB-UniRule"/>
</dbReference>
<dbReference type="InterPro" id="IPR002132">
    <property type="entry name" value="Ribosomal_uL5"/>
</dbReference>
<dbReference type="Pfam" id="PF00281">
    <property type="entry name" value="Ribosomal_L5"/>
    <property type="match status" value="1"/>
</dbReference>
<dbReference type="GO" id="GO:0000049">
    <property type="term" value="F:tRNA binding"/>
    <property type="evidence" value="ECO:0007669"/>
    <property type="project" value="UniProtKB-UniRule"/>
</dbReference>
<keyword evidence="5" id="KW-0694">RNA-binding</keyword>
<protein>
    <recommendedName>
        <fullName evidence="4 5">Large ribosomal subunit protein uL5</fullName>
    </recommendedName>
</protein>
<dbReference type="PANTHER" id="PTHR11994">
    <property type="entry name" value="60S RIBOSOMAL PROTEIN L11-RELATED"/>
    <property type="match status" value="1"/>
</dbReference>
<dbReference type="NCBIfam" id="NF000585">
    <property type="entry name" value="PRK00010.1"/>
    <property type="match status" value="1"/>
</dbReference>
<dbReference type="GO" id="GO:0006412">
    <property type="term" value="P:translation"/>
    <property type="evidence" value="ECO:0007669"/>
    <property type="project" value="UniProtKB-UniRule"/>
</dbReference>
<dbReference type="Pfam" id="PF00673">
    <property type="entry name" value="Ribosomal_L5_C"/>
    <property type="match status" value="1"/>
</dbReference>
<dbReference type="GO" id="GO:1990904">
    <property type="term" value="C:ribonucleoprotein complex"/>
    <property type="evidence" value="ECO:0007669"/>
    <property type="project" value="UniProtKB-KW"/>
</dbReference>
<comment type="similarity">
    <text evidence="1 5 6">Belongs to the universal ribosomal protein uL5 family.</text>
</comment>
<dbReference type="AlphaFoldDB" id="A0A9D7XRT4"/>
<sequence length="185" mass="21048">MSYTPRLKQYYDEVVAPKLMEQFGYSSKMQIPRLVKICINQGIGQATQDKKLVDVYQAELTTIAGQKAVATIAKTSISNFKLREGMPIGVRVTLRKERMFEFLDRFVTVTLPRVRDFQGINDKSFDGRGNYSLGVTEQIIFPEIDLDKITKINGMDITFVTTARTDAEAYALLKEMGMPFKNQKN</sequence>
<evidence type="ECO:0000259" key="7">
    <source>
        <dbReference type="Pfam" id="PF00281"/>
    </source>
</evidence>
<evidence type="ECO:0000256" key="5">
    <source>
        <dbReference type="HAMAP-Rule" id="MF_01333"/>
    </source>
</evidence>
<accession>A0A9D7XRT4</accession>
<evidence type="ECO:0000256" key="1">
    <source>
        <dbReference type="ARBA" id="ARBA00008553"/>
    </source>
</evidence>
<comment type="caution">
    <text evidence="9">The sequence shown here is derived from an EMBL/GenBank/DDBJ whole genome shotgun (WGS) entry which is preliminary data.</text>
</comment>
<gene>
    <name evidence="5 9" type="primary">rplE</name>
    <name evidence="9" type="ORF">IPP15_18650</name>
</gene>
<dbReference type="InterPro" id="IPR020930">
    <property type="entry name" value="Ribosomal_uL5_bac-type"/>
</dbReference>
<dbReference type="FunFam" id="3.30.1440.10:FF:000001">
    <property type="entry name" value="50S ribosomal protein L5"/>
    <property type="match status" value="1"/>
</dbReference>
<keyword evidence="3 5" id="KW-0687">Ribonucleoprotein</keyword>
<keyword evidence="5" id="KW-0820">tRNA-binding</keyword>
<keyword evidence="2 5" id="KW-0689">Ribosomal protein</keyword>
<comment type="subunit">
    <text evidence="5">Part of the 50S ribosomal subunit; part of the 5S rRNA/L5/L18/L25 subcomplex. Contacts the 5S rRNA and the P site tRNA. Forms a bridge to the 30S subunit in the 70S ribosome.</text>
</comment>
<dbReference type="PIRSF" id="PIRSF002161">
    <property type="entry name" value="Ribosomal_L5"/>
    <property type="match status" value="1"/>
</dbReference>
<organism evidence="9 10">
    <name type="scientific">Candidatus Opimibacter skivensis</name>
    <dbReference type="NCBI Taxonomy" id="2982028"/>
    <lineage>
        <taxon>Bacteria</taxon>
        <taxon>Pseudomonadati</taxon>
        <taxon>Bacteroidota</taxon>
        <taxon>Saprospiria</taxon>
        <taxon>Saprospirales</taxon>
        <taxon>Saprospiraceae</taxon>
        <taxon>Candidatus Opimibacter</taxon>
    </lineage>
</organism>
<dbReference type="InterPro" id="IPR020929">
    <property type="entry name" value="Ribosomal_uL5_CS"/>
</dbReference>
<evidence type="ECO:0000256" key="4">
    <source>
        <dbReference type="ARBA" id="ARBA00035245"/>
    </source>
</evidence>
<comment type="function">
    <text evidence="5">This is 1 of the proteins that bind and probably mediate the attachment of the 5S RNA into the large ribosomal subunit, where it forms part of the central protuberance. In the 70S ribosome it contacts protein S13 of the 30S subunit (bridge B1b), connecting the 2 subunits; this bridge is implicated in subunit movement. Contacts the P site tRNA; the 5S rRNA and some of its associated proteins might help stabilize positioning of ribosome-bound tRNAs.</text>
</comment>
<dbReference type="Gene3D" id="3.30.1440.10">
    <property type="match status" value="1"/>
</dbReference>
<dbReference type="Proteomes" id="UP000808337">
    <property type="component" value="Unassembled WGS sequence"/>
</dbReference>
<dbReference type="GO" id="GO:0005840">
    <property type="term" value="C:ribosome"/>
    <property type="evidence" value="ECO:0007669"/>
    <property type="project" value="UniProtKB-KW"/>
</dbReference>
<reference evidence="9 10" key="1">
    <citation type="submission" date="2020-10" db="EMBL/GenBank/DDBJ databases">
        <title>Connecting structure to function with the recovery of over 1000 high-quality activated sludge metagenome-assembled genomes encoding full-length rRNA genes using long-read sequencing.</title>
        <authorList>
            <person name="Singleton C.M."/>
            <person name="Petriglieri F."/>
            <person name="Kristensen J.M."/>
            <person name="Kirkegaard R.H."/>
            <person name="Michaelsen T.Y."/>
            <person name="Andersen M.H."/>
            <person name="Karst S.M."/>
            <person name="Dueholm M.S."/>
            <person name="Nielsen P.H."/>
            <person name="Albertsen M."/>
        </authorList>
    </citation>
    <scope>NUCLEOTIDE SEQUENCE [LARGE SCALE GENOMIC DNA]</scope>
    <source>
        <strain evidence="9">Ribe_18-Q3-R11-54_MAXAC.273</strain>
    </source>
</reference>
<dbReference type="PROSITE" id="PS00358">
    <property type="entry name" value="RIBOSOMAL_L5"/>
    <property type="match status" value="1"/>
</dbReference>
<evidence type="ECO:0000259" key="8">
    <source>
        <dbReference type="Pfam" id="PF00673"/>
    </source>
</evidence>
<proteinExistence type="inferred from homology"/>
<feature type="domain" description="Large ribosomal subunit protein uL5 N-terminal" evidence="7">
    <location>
        <begin position="28"/>
        <end position="83"/>
    </location>
</feature>
<keyword evidence="5" id="KW-0699">rRNA-binding</keyword>
<dbReference type="InterPro" id="IPR022803">
    <property type="entry name" value="Ribosomal_uL5_dom_sf"/>
</dbReference>
<evidence type="ECO:0000313" key="10">
    <source>
        <dbReference type="Proteomes" id="UP000808337"/>
    </source>
</evidence>
<evidence type="ECO:0000313" key="9">
    <source>
        <dbReference type="EMBL" id="MBK9984356.1"/>
    </source>
</evidence>
<dbReference type="HAMAP" id="MF_01333_B">
    <property type="entry name" value="Ribosomal_uL5_B"/>
    <property type="match status" value="1"/>
</dbReference>
<evidence type="ECO:0000256" key="3">
    <source>
        <dbReference type="ARBA" id="ARBA00023274"/>
    </source>
</evidence>
<dbReference type="InterPro" id="IPR031309">
    <property type="entry name" value="Ribosomal_uL5_C"/>
</dbReference>
<name>A0A9D7XRT4_9BACT</name>
<evidence type="ECO:0000256" key="2">
    <source>
        <dbReference type="ARBA" id="ARBA00022980"/>
    </source>
</evidence>
<evidence type="ECO:0000256" key="6">
    <source>
        <dbReference type="RuleBase" id="RU003930"/>
    </source>
</evidence>
<dbReference type="InterPro" id="IPR031310">
    <property type="entry name" value="Ribosomal_uL5_N"/>
</dbReference>